<organism evidence="2 3">
    <name type="scientific">Astrephomene gubernaculifera</name>
    <dbReference type="NCBI Taxonomy" id="47775"/>
    <lineage>
        <taxon>Eukaryota</taxon>
        <taxon>Viridiplantae</taxon>
        <taxon>Chlorophyta</taxon>
        <taxon>core chlorophytes</taxon>
        <taxon>Chlorophyceae</taxon>
        <taxon>CS clade</taxon>
        <taxon>Chlamydomonadales</taxon>
        <taxon>Astrephomenaceae</taxon>
        <taxon>Astrephomene</taxon>
    </lineage>
</organism>
<protein>
    <submittedName>
        <fullName evidence="2">Uncharacterized protein</fullName>
    </submittedName>
</protein>
<keyword evidence="3" id="KW-1185">Reference proteome</keyword>
<comment type="caution">
    <text evidence="2">The sequence shown here is derived from an EMBL/GenBank/DDBJ whole genome shotgun (WGS) entry which is preliminary data.</text>
</comment>
<proteinExistence type="predicted"/>
<name>A0AAD3E7C2_9CHLO</name>
<dbReference type="AlphaFoldDB" id="A0AAD3E7C2"/>
<feature type="non-terminal residue" evidence="2">
    <location>
        <position position="171"/>
    </location>
</feature>
<sequence>AEVVAAAGTGSAVQASRVATGRTSVDRSGRFERGRGLERPERPGFSSATSSPRATSVSSGTAFNDSHHHHHHHHTPPFPESAIRPKDASSVAVANSCSDAGAQSLTAALAVLHAWGTDPWVDRAVEAALLATRHLRLRSSRDSRSACELRSAPIAAASKAAAVAAAGPVDE</sequence>
<feature type="compositionally biased region" description="Basic and acidic residues" evidence="1">
    <location>
        <begin position="24"/>
        <end position="42"/>
    </location>
</feature>
<reference evidence="2 3" key="1">
    <citation type="journal article" date="2021" name="Sci. Rep.">
        <title>Genome sequencing of the multicellular alga Astrephomene provides insights into convergent evolution of germ-soma differentiation.</title>
        <authorList>
            <person name="Yamashita S."/>
            <person name="Yamamoto K."/>
            <person name="Matsuzaki R."/>
            <person name="Suzuki S."/>
            <person name="Yamaguchi H."/>
            <person name="Hirooka S."/>
            <person name="Minakuchi Y."/>
            <person name="Miyagishima S."/>
            <person name="Kawachi M."/>
            <person name="Toyoda A."/>
            <person name="Nozaki H."/>
        </authorList>
    </citation>
    <scope>NUCLEOTIDE SEQUENCE [LARGE SCALE GENOMIC DNA]</scope>
    <source>
        <strain evidence="2 3">NIES-4017</strain>
    </source>
</reference>
<feature type="non-terminal residue" evidence="2">
    <location>
        <position position="1"/>
    </location>
</feature>
<dbReference type="Proteomes" id="UP001054857">
    <property type="component" value="Unassembled WGS sequence"/>
</dbReference>
<dbReference type="EMBL" id="BMAR01000092">
    <property type="protein sequence ID" value="GFR53116.1"/>
    <property type="molecule type" value="Genomic_DNA"/>
</dbReference>
<evidence type="ECO:0000313" key="3">
    <source>
        <dbReference type="Proteomes" id="UP001054857"/>
    </source>
</evidence>
<feature type="compositionally biased region" description="Polar residues" evidence="1">
    <location>
        <begin position="46"/>
        <end position="64"/>
    </location>
</feature>
<accession>A0AAD3E7C2</accession>
<evidence type="ECO:0000256" key="1">
    <source>
        <dbReference type="SAM" id="MobiDB-lite"/>
    </source>
</evidence>
<evidence type="ECO:0000313" key="2">
    <source>
        <dbReference type="EMBL" id="GFR53116.1"/>
    </source>
</evidence>
<feature type="region of interest" description="Disordered" evidence="1">
    <location>
        <begin position="1"/>
        <end position="89"/>
    </location>
</feature>
<gene>
    <name evidence="2" type="ORF">Agub_g15834</name>
</gene>